<dbReference type="FunCoup" id="A7RPU1">
    <property type="interactions" value="171"/>
</dbReference>
<dbReference type="Pfam" id="PF15111">
    <property type="entry name" value="TMEM101"/>
    <property type="match status" value="1"/>
</dbReference>
<dbReference type="PANTHER" id="PTHR31034:SF2">
    <property type="entry name" value="TRANSMEMBRANE PROTEIN 101"/>
    <property type="match status" value="1"/>
</dbReference>
<gene>
    <name evidence="2" type="ORF">NEMVEDRAFT_v1g236526</name>
</gene>
<keyword evidence="1" id="KW-1133">Transmembrane helix</keyword>
<name>A7RPU1_NEMVE</name>
<organism evidence="2 3">
    <name type="scientific">Nematostella vectensis</name>
    <name type="common">Starlet sea anemone</name>
    <dbReference type="NCBI Taxonomy" id="45351"/>
    <lineage>
        <taxon>Eukaryota</taxon>
        <taxon>Metazoa</taxon>
        <taxon>Cnidaria</taxon>
        <taxon>Anthozoa</taxon>
        <taxon>Hexacorallia</taxon>
        <taxon>Actiniaria</taxon>
        <taxon>Edwardsiidae</taxon>
        <taxon>Nematostella</taxon>
    </lineage>
</organism>
<dbReference type="PhylomeDB" id="A7RPU1"/>
<evidence type="ECO:0000313" key="3">
    <source>
        <dbReference type="Proteomes" id="UP000001593"/>
    </source>
</evidence>
<keyword evidence="3" id="KW-1185">Reference proteome</keyword>
<dbReference type="STRING" id="45351.A7RPU1"/>
<evidence type="ECO:0000256" key="1">
    <source>
        <dbReference type="SAM" id="Phobius"/>
    </source>
</evidence>
<dbReference type="OrthoDB" id="6082754at2759"/>
<dbReference type="HOGENOM" id="CLU_1058857_0_0_1"/>
<feature type="transmembrane region" description="Helical" evidence="1">
    <location>
        <begin position="143"/>
        <end position="164"/>
    </location>
</feature>
<proteinExistence type="predicted"/>
<dbReference type="AlphaFoldDB" id="A7RPU1"/>
<feature type="transmembrane region" description="Helical" evidence="1">
    <location>
        <begin position="112"/>
        <end position="131"/>
    </location>
</feature>
<dbReference type="PANTHER" id="PTHR31034">
    <property type="entry name" value="TRANSMEMBRANE PROTEIN 101"/>
    <property type="match status" value="1"/>
</dbReference>
<reference evidence="2 3" key="1">
    <citation type="journal article" date="2007" name="Science">
        <title>Sea anemone genome reveals ancestral eumetazoan gene repertoire and genomic organization.</title>
        <authorList>
            <person name="Putnam N.H."/>
            <person name="Srivastava M."/>
            <person name="Hellsten U."/>
            <person name="Dirks B."/>
            <person name="Chapman J."/>
            <person name="Salamov A."/>
            <person name="Terry A."/>
            <person name="Shapiro H."/>
            <person name="Lindquist E."/>
            <person name="Kapitonov V.V."/>
            <person name="Jurka J."/>
            <person name="Genikhovich G."/>
            <person name="Grigoriev I.V."/>
            <person name="Lucas S.M."/>
            <person name="Steele R.E."/>
            <person name="Finnerty J.R."/>
            <person name="Technau U."/>
            <person name="Martindale M.Q."/>
            <person name="Rokhsar D.S."/>
        </authorList>
    </citation>
    <scope>NUCLEOTIDE SEQUENCE [LARGE SCALE GENOMIC DNA]</scope>
    <source>
        <strain evidence="3">CH2 X CH6</strain>
    </source>
</reference>
<dbReference type="InParanoid" id="A7RPU1"/>
<dbReference type="EMBL" id="DS469526">
    <property type="protein sequence ID" value="EDO46567.1"/>
    <property type="molecule type" value="Genomic_DNA"/>
</dbReference>
<keyword evidence="1" id="KW-0472">Membrane</keyword>
<feature type="transmembrane region" description="Helical" evidence="1">
    <location>
        <begin position="82"/>
        <end position="100"/>
    </location>
</feature>
<feature type="transmembrane region" description="Helical" evidence="1">
    <location>
        <begin position="205"/>
        <end position="225"/>
    </location>
</feature>
<sequence length="263" mass="29944">MGFLEKTLIIADMIGLFLVTRYPYFDLFCLLMRMGSKADTVKMKVDSIFDTLRPEYLSFYLNGAIFFVCGTAMTLDMRRRTFGIVSAFHIFISAILLCFENQRWSEFMMVKVVARAVGVIGGYLFVAGGLTDSMRGYAKISHFLHTGRQVLALYLFYNAYMIWISQEEKIALVKHIPGGVVMLIVVVVIYVACGLCIYGGYEAGYFGKLAAWLITVITVIVDFDVKFWYKSESHVEYWTQILLASRNISVVGALLLLGRKRHW</sequence>
<dbReference type="OMA" id="HVEFWNQ"/>
<feature type="transmembrane region" description="Helical" evidence="1">
    <location>
        <begin position="57"/>
        <end position="75"/>
    </location>
</feature>
<protein>
    <recommendedName>
        <fullName evidence="4">Transmembrane protein 101</fullName>
    </recommendedName>
</protein>
<feature type="transmembrane region" description="Helical" evidence="1">
    <location>
        <begin position="237"/>
        <end position="257"/>
    </location>
</feature>
<dbReference type="eggNOG" id="ENOG502QRKU">
    <property type="taxonomic scope" value="Eukaryota"/>
</dbReference>
<dbReference type="Proteomes" id="UP000001593">
    <property type="component" value="Unassembled WGS sequence"/>
</dbReference>
<feature type="transmembrane region" description="Helical" evidence="1">
    <location>
        <begin position="176"/>
        <end position="198"/>
    </location>
</feature>
<dbReference type="InterPro" id="IPR029371">
    <property type="entry name" value="TMEM101"/>
</dbReference>
<keyword evidence="1" id="KW-0812">Transmembrane</keyword>
<evidence type="ECO:0008006" key="4">
    <source>
        <dbReference type="Google" id="ProtNLM"/>
    </source>
</evidence>
<feature type="transmembrane region" description="Helical" evidence="1">
    <location>
        <begin position="7"/>
        <end position="25"/>
    </location>
</feature>
<accession>A7RPU1</accession>
<evidence type="ECO:0000313" key="2">
    <source>
        <dbReference type="EMBL" id="EDO46567.1"/>
    </source>
</evidence>